<proteinExistence type="inferred from homology"/>
<dbReference type="STRING" id="983967.A0A1E4SXL2"/>
<gene>
    <name evidence="13" type="ORF">CANARDRAFT_8892</name>
</gene>
<feature type="domain" description="Conserved oligomeric complex COG6 N-terminal" evidence="11">
    <location>
        <begin position="177"/>
        <end position="278"/>
    </location>
</feature>
<evidence type="ECO:0000256" key="4">
    <source>
        <dbReference type="ARBA" id="ARBA00022448"/>
    </source>
</evidence>
<dbReference type="EMBL" id="KV453858">
    <property type="protein sequence ID" value="ODV84215.1"/>
    <property type="molecule type" value="Genomic_DNA"/>
</dbReference>
<evidence type="ECO:0000259" key="12">
    <source>
        <dbReference type="Pfam" id="PF20653"/>
    </source>
</evidence>
<accession>A0A1E4SXL2</accession>
<evidence type="ECO:0000256" key="8">
    <source>
        <dbReference type="ARBA" id="ARBA00031348"/>
    </source>
</evidence>
<feature type="domain" description="Conserved Oligomeric Golgi complex subunit 6 C-terminal" evidence="12">
    <location>
        <begin position="309"/>
        <end position="784"/>
    </location>
</feature>
<evidence type="ECO:0000256" key="5">
    <source>
        <dbReference type="ARBA" id="ARBA00022927"/>
    </source>
</evidence>
<comment type="subunit">
    <text evidence="10">Component of the conserved oligomeric Golgi complex.</text>
</comment>
<evidence type="ECO:0000256" key="9">
    <source>
        <dbReference type="ARBA" id="ARBA00043873"/>
    </source>
</evidence>
<dbReference type="AlphaFoldDB" id="A0A1E4SXL2"/>
<dbReference type="InterPro" id="IPR010490">
    <property type="entry name" value="COG6"/>
</dbReference>
<evidence type="ECO:0000256" key="2">
    <source>
        <dbReference type="ARBA" id="ARBA00011023"/>
    </source>
</evidence>
<dbReference type="SMART" id="SM01087">
    <property type="entry name" value="COG6"/>
    <property type="match status" value="1"/>
</dbReference>
<keyword evidence="14" id="KW-1185">Reference proteome</keyword>
<dbReference type="GO" id="GO:0015031">
    <property type="term" value="P:protein transport"/>
    <property type="evidence" value="ECO:0007669"/>
    <property type="project" value="UniProtKB-KW"/>
</dbReference>
<keyword evidence="6 10" id="KW-0333">Golgi apparatus</keyword>
<evidence type="ECO:0000313" key="13">
    <source>
        <dbReference type="EMBL" id="ODV84215.1"/>
    </source>
</evidence>
<sequence length="799" mass="91301">MDFVFDTYDESFNNGDGSSNNSGGGFVSSLPVPSAPLKIPSFHRQSEITRKFSNLNILKSINGKSKSNSTDEKTEETNESTLAVKYAKVSLDLISSASSYTPSSNSSLPINQSMSLTDSHALGARLSRVLNQTSFDSSIRQSLLILQARADQNEQGNSDYGMDYKNLTGPNVLGSISRRKLRGDIENDLLRQHFQSLKKFQLVASKLNLIKQDLDDLNSCFDEIDGKVTKNIEESKDFKNEVTELIDKRNLVKVKRDLLNSFKSNFTLTHYEEHILRNEKIDDEFFTVLDKVETIYTNCDILLSMDNDKLGISIMNQMSLLMDLATDRISVSLKKNLTLIYIQNDFKKDVESINNFQKSLIYILRKNKDKFDSIVSEIIESRSRIVTEEFIAQLNMYSNEVKSNKKGSIMVPSLDPKRFMSDMLAYLHSVIVNELELVEGLFNFDQAEITNGDLSLVIQSVVNKVLGSLSRPFKGACDSTIRQETKPVIIVELYQLLDLYRMMFSKLTEHNDLIQSLTVLQSDTIEKLFNLVSLKLKEIKIESDLEEVDEDVLGLPDWLIDFYSVFLPIFKQYSSFDDTLLRLEISKQDALFNLLIDEPIDLVLSLTKKLSISKISKKIFNINCIEFIASEIEPIPLLIDKLEQTKEVLNQLIQDLVTDEFTELLTNSGLYDIYNLVNMIFKLDDEFFDVSIYEPISENKLFKPITFQNADLKLHEYLIGYLISNELNKLISPIILNDIFVTSALRFVNFYYRLLAIVGTYLKDDMGNPMRAFTWDDIHVATLLGIEEAYIKQRLILDQ</sequence>
<dbReference type="Pfam" id="PF20653">
    <property type="entry name" value="COG6_C"/>
    <property type="match status" value="1"/>
</dbReference>
<comment type="function">
    <text evidence="10">Acts as component of the peripheral membrane COG complex that is involved in intra-Golgi protein trafficking. COG is located at the cis-Golgi, and regulates tethering of retrograde intra-Golgi vesicles and possibly a number of other membrane trafficking events.</text>
</comment>
<evidence type="ECO:0000256" key="1">
    <source>
        <dbReference type="ARBA" id="ARBA00004395"/>
    </source>
</evidence>
<evidence type="ECO:0000259" key="11">
    <source>
        <dbReference type="Pfam" id="PF06419"/>
    </source>
</evidence>
<dbReference type="GO" id="GO:0017119">
    <property type="term" value="C:Golgi transport complex"/>
    <property type="evidence" value="ECO:0007669"/>
    <property type="project" value="UniProtKB-UniRule"/>
</dbReference>
<comment type="subcellular location">
    <subcellularLocation>
        <location evidence="1 10">Golgi apparatus membrane</location>
        <topology evidence="1 10">Peripheral membrane protein</topology>
    </subcellularLocation>
</comment>
<evidence type="ECO:0000256" key="7">
    <source>
        <dbReference type="ARBA" id="ARBA00023136"/>
    </source>
</evidence>
<evidence type="ECO:0000313" key="14">
    <source>
        <dbReference type="Proteomes" id="UP000094801"/>
    </source>
</evidence>
<comment type="function">
    <text evidence="9">Acts as a component of the peripheral membrane COG complex that is involved in intra-Golgi protein trafficking. COG is located at the cis-Golgi, and regulates tethering of retrograde intra-Golgi vesicles and possibly a number of other membrane trafficking events.</text>
</comment>
<dbReference type="InterPro" id="IPR048368">
    <property type="entry name" value="COG6_N"/>
</dbReference>
<protein>
    <recommendedName>
        <fullName evidence="3 10">Conserved oligomeric Golgi complex subunit 6</fullName>
        <shortName evidence="10">COG complex subunit 6</shortName>
    </recommendedName>
    <alternativeName>
        <fullName evidence="8 10">Component of oligomeric Golgi complex 6</fullName>
    </alternativeName>
</protein>
<evidence type="ECO:0000256" key="3">
    <source>
        <dbReference type="ARBA" id="ARBA00020973"/>
    </source>
</evidence>
<dbReference type="Pfam" id="PF06419">
    <property type="entry name" value="COG6_N"/>
    <property type="match status" value="1"/>
</dbReference>
<evidence type="ECO:0000256" key="10">
    <source>
        <dbReference type="RuleBase" id="RU365075"/>
    </source>
</evidence>
<dbReference type="GO" id="GO:0000139">
    <property type="term" value="C:Golgi membrane"/>
    <property type="evidence" value="ECO:0007669"/>
    <property type="project" value="UniProtKB-SubCell"/>
</dbReference>
<comment type="similarity">
    <text evidence="2 10">Belongs to the COG6 family.</text>
</comment>
<dbReference type="OrthoDB" id="272987at2759"/>
<reference evidence="14" key="1">
    <citation type="submission" date="2016-04" db="EMBL/GenBank/DDBJ databases">
        <title>Comparative genomics of biotechnologically important yeasts.</title>
        <authorList>
            <consortium name="DOE Joint Genome Institute"/>
            <person name="Riley R."/>
            <person name="Haridas S."/>
            <person name="Wolfe K.H."/>
            <person name="Lopes M.R."/>
            <person name="Hittinger C.T."/>
            <person name="Goker M."/>
            <person name="Salamov A."/>
            <person name="Wisecaver J."/>
            <person name="Long T.M."/>
            <person name="Aerts A.L."/>
            <person name="Barry K."/>
            <person name="Choi C."/>
            <person name="Clum A."/>
            <person name="Coughlan A.Y."/>
            <person name="Deshpande S."/>
            <person name="Douglass A.P."/>
            <person name="Hanson S.J."/>
            <person name="Klenk H.-P."/>
            <person name="Labutti K."/>
            <person name="Lapidus A."/>
            <person name="Lindquist E."/>
            <person name="Lipzen A."/>
            <person name="Meier-Kolthoff J.P."/>
            <person name="Ohm R.A."/>
            <person name="Otillar R.P."/>
            <person name="Pangilinan J."/>
            <person name="Peng Y."/>
            <person name="Rokas A."/>
            <person name="Rosa C.A."/>
            <person name="Scheuner C."/>
            <person name="Sibirny A.A."/>
            <person name="Slot J.C."/>
            <person name="Stielow J.B."/>
            <person name="Sun H."/>
            <person name="Kurtzman C.P."/>
            <person name="Blackwell M."/>
            <person name="Grigoriev I.V."/>
            <person name="Jeffries T.W."/>
        </authorList>
    </citation>
    <scope>NUCLEOTIDE SEQUENCE [LARGE SCALE GENOMIC DNA]</scope>
    <source>
        <strain evidence="14">NRRL YB-2248</strain>
    </source>
</reference>
<name>A0A1E4SXL2_9ASCO</name>
<dbReference type="PANTHER" id="PTHR21506:SF0">
    <property type="entry name" value="CONSERVED OLIGOMERIC GOLGI COMPLEX SUBUNIT 6"/>
    <property type="match status" value="1"/>
</dbReference>
<dbReference type="InterPro" id="IPR048369">
    <property type="entry name" value="COG6_C"/>
</dbReference>
<dbReference type="GO" id="GO:0006891">
    <property type="term" value="P:intra-Golgi vesicle-mediated transport"/>
    <property type="evidence" value="ECO:0007669"/>
    <property type="project" value="UniProtKB-UniRule"/>
</dbReference>
<keyword evidence="4 10" id="KW-0813">Transport</keyword>
<keyword evidence="5 10" id="KW-0653">Protein transport</keyword>
<organism evidence="13 14">
    <name type="scientific">[Candida] arabinofermentans NRRL YB-2248</name>
    <dbReference type="NCBI Taxonomy" id="983967"/>
    <lineage>
        <taxon>Eukaryota</taxon>
        <taxon>Fungi</taxon>
        <taxon>Dikarya</taxon>
        <taxon>Ascomycota</taxon>
        <taxon>Saccharomycotina</taxon>
        <taxon>Pichiomycetes</taxon>
        <taxon>Pichiales</taxon>
        <taxon>Pichiaceae</taxon>
        <taxon>Ogataea</taxon>
        <taxon>Ogataea/Candida clade</taxon>
    </lineage>
</organism>
<dbReference type="PANTHER" id="PTHR21506">
    <property type="entry name" value="COMPONENT OF OLIGOMERIC GOLGI COMPLEX 6"/>
    <property type="match status" value="1"/>
</dbReference>
<evidence type="ECO:0000256" key="6">
    <source>
        <dbReference type="ARBA" id="ARBA00023034"/>
    </source>
</evidence>
<keyword evidence="7 10" id="KW-0472">Membrane</keyword>
<dbReference type="Proteomes" id="UP000094801">
    <property type="component" value="Unassembled WGS sequence"/>
</dbReference>